<evidence type="ECO:0000256" key="9">
    <source>
        <dbReference type="ARBA" id="ARBA00023157"/>
    </source>
</evidence>
<dbReference type="AlphaFoldDB" id="A0A8B9NF20"/>
<dbReference type="InterPro" id="IPR002870">
    <property type="entry name" value="Peptidase_M12B_N"/>
</dbReference>
<feature type="compositionally biased region" description="Basic and acidic residues" evidence="12">
    <location>
        <begin position="182"/>
        <end position="191"/>
    </location>
</feature>
<dbReference type="Ensembl" id="ENSANIT00000018774.1">
    <property type="protein sequence ID" value="ENSANIP00000018162.1"/>
    <property type="gene ID" value="ENSANIG00000012337.1"/>
</dbReference>
<evidence type="ECO:0000313" key="15">
    <source>
        <dbReference type="Ensembl" id="ENSANIP00000018162.1"/>
    </source>
</evidence>
<evidence type="ECO:0000256" key="13">
    <source>
        <dbReference type="SAM" id="SignalP"/>
    </source>
</evidence>
<keyword evidence="5" id="KW-0479">Metal-binding</keyword>
<feature type="chain" id="PRO_5034371836" description="Peptidase M12B domain-containing protein" evidence="13">
    <location>
        <begin position="23"/>
        <end position="469"/>
    </location>
</feature>
<keyword evidence="4" id="KW-0645">Protease</keyword>
<keyword evidence="10" id="KW-0325">Glycoprotein</keyword>
<evidence type="ECO:0000256" key="4">
    <source>
        <dbReference type="ARBA" id="ARBA00022670"/>
    </source>
</evidence>
<evidence type="ECO:0000259" key="14">
    <source>
        <dbReference type="PROSITE" id="PS50215"/>
    </source>
</evidence>
<proteinExistence type="predicted"/>
<dbReference type="PROSITE" id="PS50215">
    <property type="entry name" value="ADAM_MEPRO"/>
    <property type="match status" value="1"/>
</dbReference>
<dbReference type="Pfam" id="PF01421">
    <property type="entry name" value="Reprolysin"/>
    <property type="match status" value="1"/>
</dbReference>
<accession>A0A8B9NF20</accession>
<evidence type="ECO:0000256" key="3">
    <source>
        <dbReference type="ARBA" id="ARBA00022530"/>
    </source>
</evidence>
<evidence type="ECO:0000256" key="5">
    <source>
        <dbReference type="ARBA" id="ARBA00022723"/>
    </source>
</evidence>
<keyword evidence="3" id="KW-0272">Extracellular matrix</keyword>
<evidence type="ECO:0000256" key="6">
    <source>
        <dbReference type="ARBA" id="ARBA00022801"/>
    </source>
</evidence>
<dbReference type="PANTHER" id="PTHR11905:SF256">
    <property type="entry name" value="PEPTIDASE M12B DOMAIN-CONTAINING PROTEIN"/>
    <property type="match status" value="1"/>
</dbReference>
<dbReference type="Gene3D" id="3.40.390.10">
    <property type="entry name" value="Collagenase (Catalytic Domain)"/>
    <property type="match status" value="1"/>
</dbReference>
<comment type="subcellular location">
    <subcellularLocation>
        <location evidence="1">Secreted</location>
        <location evidence="1">Extracellular space</location>
        <location evidence="1">Extracellular matrix</location>
    </subcellularLocation>
</comment>
<feature type="active site" evidence="11">
    <location>
        <position position="385"/>
    </location>
</feature>
<protein>
    <recommendedName>
        <fullName evidence="14">Peptidase M12B domain-containing protein</fullName>
    </recommendedName>
</protein>
<dbReference type="FunFam" id="3.40.390.10:FF:000001">
    <property type="entry name" value="A disintegrin and metalloproteinase with thrombospondin motifs 1"/>
    <property type="match status" value="1"/>
</dbReference>
<reference evidence="15" key="2">
    <citation type="submission" date="2025-09" db="UniProtKB">
        <authorList>
            <consortium name="Ensembl"/>
        </authorList>
    </citation>
    <scope>IDENTIFICATION</scope>
</reference>
<comment type="caution">
    <text evidence="11">Lacks conserved residue(s) required for the propagation of feature annotation.</text>
</comment>
<dbReference type="SUPFAM" id="SSF55486">
    <property type="entry name" value="Metalloproteases ('zincins'), catalytic domain"/>
    <property type="match status" value="1"/>
</dbReference>
<feature type="region of interest" description="Disordered" evidence="12">
    <location>
        <begin position="182"/>
        <end position="231"/>
    </location>
</feature>
<dbReference type="GO" id="GO:0006508">
    <property type="term" value="P:proteolysis"/>
    <property type="evidence" value="ECO:0007669"/>
    <property type="project" value="UniProtKB-KW"/>
</dbReference>
<dbReference type="InterPro" id="IPR001590">
    <property type="entry name" value="Peptidase_M12B"/>
</dbReference>
<dbReference type="GO" id="GO:0046872">
    <property type="term" value="F:metal ion binding"/>
    <property type="evidence" value="ECO:0007669"/>
    <property type="project" value="UniProtKB-KW"/>
</dbReference>
<dbReference type="PANTHER" id="PTHR11905">
    <property type="entry name" value="ADAM A DISINTEGRIN AND METALLOPROTEASE DOMAIN"/>
    <property type="match status" value="1"/>
</dbReference>
<name>A0A8B9NF20_9AVES</name>
<keyword evidence="7" id="KW-0862">Zinc</keyword>
<keyword evidence="16" id="KW-1185">Reference proteome</keyword>
<evidence type="ECO:0000256" key="2">
    <source>
        <dbReference type="ARBA" id="ARBA00022525"/>
    </source>
</evidence>
<keyword evidence="8" id="KW-0482">Metalloprotease</keyword>
<dbReference type="CDD" id="cd04273">
    <property type="entry name" value="ZnMc_ADAMTS_like"/>
    <property type="match status" value="1"/>
</dbReference>
<keyword evidence="2" id="KW-0964">Secreted</keyword>
<evidence type="ECO:0000256" key="7">
    <source>
        <dbReference type="ARBA" id="ARBA00022833"/>
    </source>
</evidence>
<evidence type="ECO:0000256" key="12">
    <source>
        <dbReference type="SAM" id="MobiDB-lite"/>
    </source>
</evidence>
<evidence type="ECO:0000313" key="16">
    <source>
        <dbReference type="Proteomes" id="UP000694541"/>
    </source>
</evidence>
<dbReference type="Pfam" id="PF01562">
    <property type="entry name" value="Pep_M12B_propep"/>
    <property type="match status" value="1"/>
</dbReference>
<feature type="compositionally biased region" description="Basic and acidic residues" evidence="12">
    <location>
        <begin position="208"/>
        <end position="222"/>
    </location>
</feature>
<keyword evidence="6" id="KW-0378">Hydrolase</keyword>
<organism evidence="15 16">
    <name type="scientific">Accipiter nisus</name>
    <name type="common">Eurasian sparrowhawk</name>
    <dbReference type="NCBI Taxonomy" id="211598"/>
    <lineage>
        <taxon>Eukaryota</taxon>
        <taxon>Metazoa</taxon>
        <taxon>Chordata</taxon>
        <taxon>Craniata</taxon>
        <taxon>Vertebrata</taxon>
        <taxon>Euteleostomi</taxon>
        <taxon>Archelosauria</taxon>
        <taxon>Archosauria</taxon>
        <taxon>Dinosauria</taxon>
        <taxon>Saurischia</taxon>
        <taxon>Theropoda</taxon>
        <taxon>Coelurosauria</taxon>
        <taxon>Aves</taxon>
        <taxon>Neognathae</taxon>
        <taxon>Neoaves</taxon>
        <taxon>Telluraves</taxon>
        <taxon>Accipitrimorphae</taxon>
        <taxon>Accipitriformes</taxon>
        <taxon>Accipitridae</taxon>
        <taxon>Accipitrinae</taxon>
        <taxon>Accipiter</taxon>
    </lineage>
</organism>
<evidence type="ECO:0000256" key="8">
    <source>
        <dbReference type="ARBA" id="ARBA00023049"/>
    </source>
</evidence>
<evidence type="ECO:0000256" key="10">
    <source>
        <dbReference type="ARBA" id="ARBA00023180"/>
    </source>
</evidence>
<evidence type="ECO:0000256" key="11">
    <source>
        <dbReference type="PROSITE-ProRule" id="PRU00276"/>
    </source>
</evidence>
<feature type="domain" description="Peptidase M12B" evidence="14">
    <location>
        <begin position="238"/>
        <end position="448"/>
    </location>
</feature>
<dbReference type="GO" id="GO:0004222">
    <property type="term" value="F:metalloendopeptidase activity"/>
    <property type="evidence" value="ECO:0007669"/>
    <property type="project" value="InterPro"/>
</dbReference>
<reference evidence="15" key="1">
    <citation type="submission" date="2025-08" db="UniProtKB">
        <authorList>
            <consortium name="Ensembl"/>
        </authorList>
    </citation>
    <scope>IDENTIFICATION</scope>
</reference>
<feature type="signal peptide" evidence="13">
    <location>
        <begin position="1"/>
        <end position="22"/>
    </location>
</feature>
<dbReference type="Proteomes" id="UP000694541">
    <property type="component" value="Unplaced"/>
</dbReference>
<keyword evidence="13" id="KW-0732">Signal</keyword>
<dbReference type="InterPro" id="IPR024079">
    <property type="entry name" value="MetalloPept_cat_dom_sf"/>
</dbReference>
<sequence>MPVPAGLLRLAAVLALAAGGQAGGGTARTEPALPYSSSDIVHPVKVDESGSFLSYDLSHRALHRRSPSSRSKFLAFYELHYKGQPLKFNLSLNNNLLAPGFVSERRYGGITNAKIQSHTYNSCHMIGEVRSRALTGGLAVLSTCDGLKGVFRLMNEDYFIEPVSTSFQDGAAQPHRIYKRQAPEHGPEQGRRPPAPRETCGVQESQENLERSEKRRERWEQKQHRKRRIKQRSISKEKWVETLVVADTKMIEYHGRENIEKYVLTVMNMVAGLFHHASIGNPINIAIVRLILLEDEEEDLKISHHADNTLKSFCKWQKSINIKGDSHPLHHDVAVLLTRKDICAAMNRPCETLGLSHVAGMCQPHRSCNINEDTGLPLAFTVAHELGHSSCMTRPHSPGPAAAGNTSHDSLTGAGGCAWMTPLPRRCWTTPWCPRASSTTWATSAGCSTVPIPPSVTTWIVSATRCGAQ</sequence>
<evidence type="ECO:0000256" key="1">
    <source>
        <dbReference type="ARBA" id="ARBA00004498"/>
    </source>
</evidence>
<keyword evidence="9" id="KW-1015">Disulfide bond</keyword>